<keyword evidence="3" id="KW-1185">Reference proteome</keyword>
<organism evidence="2 3">
    <name type="scientific">Streptomyces glebosus</name>
    <dbReference type="NCBI Taxonomy" id="249580"/>
    <lineage>
        <taxon>Bacteria</taxon>
        <taxon>Bacillati</taxon>
        <taxon>Actinomycetota</taxon>
        <taxon>Actinomycetes</taxon>
        <taxon>Kitasatosporales</taxon>
        <taxon>Streptomycetaceae</taxon>
        <taxon>Streptomyces</taxon>
    </lineage>
</organism>
<proteinExistence type="predicted"/>
<comment type="caution">
    <text evidence="2">The sequence shown here is derived from an EMBL/GenBank/DDBJ whole genome shotgun (WGS) entry which is preliminary data.</text>
</comment>
<reference evidence="2 3" key="1">
    <citation type="submission" date="2019-12" db="EMBL/GenBank/DDBJ databases">
        <title>Whole genome shotgun sequence of Streptomyces hygroscopicus subsp. glebosus NBRC 13786.</title>
        <authorList>
            <person name="Ichikawa N."/>
            <person name="Kimura A."/>
            <person name="Kitahashi Y."/>
            <person name="Komaki H."/>
            <person name="Tamura T."/>
        </authorList>
    </citation>
    <scope>NUCLEOTIDE SEQUENCE [LARGE SCALE GENOMIC DNA]</scope>
    <source>
        <strain evidence="2 3">NBRC 13786</strain>
    </source>
</reference>
<dbReference type="RefSeq" id="WP_190140962.1">
    <property type="nucleotide sequence ID" value="NZ_BLIO01000001.1"/>
</dbReference>
<gene>
    <name evidence="2" type="ORF">Sgleb_61050</name>
</gene>
<accession>A0A640T440</accession>
<dbReference type="EMBL" id="BLIO01000001">
    <property type="protein sequence ID" value="GFE18058.1"/>
    <property type="molecule type" value="Genomic_DNA"/>
</dbReference>
<evidence type="ECO:0000313" key="2">
    <source>
        <dbReference type="EMBL" id="GFE18058.1"/>
    </source>
</evidence>
<feature type="region of interest" description="Disordered" evidence="1">
    <location>
        <begin position="469"/>
        <end position="496"/>
    </location>
</feature>
<dbReference type="Proteomes" id="UP000430079">
    <property type="component" value="Unassembled WGS sequence"/>
</dbReference>
<sequence length="496" mass="54018">MTFIPLDHRRVQTAVIGDKYSSDPVILPMDHHELDRWRKLHPDHTYWCGLQLGGCGGELSDRRYTDKVCHFAHHPNAVCHRTANGESSADHLFIKRGVERLLKRQGVRGKVSTRDLGTGPGDAVDLFVPATRRRVRFQLGTLDFFAWRHTDDEFAEDADGVDWVFAQNGPLTHELLRRQGFSLRVRLATHGGERRVHIGVSEHGHRLHWTPLEECTLTPMGLLTPPLETIHLSRARPQPPGFPVQGGLIFAPVPGGLVTKEAPPEVGDRHLIVAYVKPVDSPVVRAHLSLPADTEVPPAGHVYRVPEGARVLVADGGSGWVVTAERYLRLDANEAQRTGLWSPSPVLAVTCERTPIRGAGSVGTAEGRSAESPQPTAQAETAAVQEGPLGSANRRPENAERARDLISQLRPLEGALGEAAGKQVTRAINGAELWLAAVTNNHGGAANEGGRHVRQLELALRAARHDLKLDEHSTRSGTAGQAQWAAPANLLEPNAP</sequence>
<dbReference type="AlphaFoldDB" id="A0A640T440"/>
<name>A0A640T440_9ACTN</name>
<feature type="compositionally biased region" description="Low complexity" evidence="1">
    <location>
        <begin position="485"/>
        <end position="496"/>
    </location>
</feature>
<protein>
    <submittedName>
        <fullName evidence="2">Uncharacterized protein</fullName>
    </submittedName>
</protein>
<evidence type="ECO:0000256" key="1">
    <source>
        <dbReference type="SAM" id="MobiDB-lite"/>
    </source>
</evidence>
<evidence type="ECO:0000313" key="3">
    <source>
        <dbReference type="Proteomes" id="UP000430079"/>
    </source>
</evidence>
<feature type="region of interest" description="Disordered" evidence="1">
    <location>
        <begin position="358"/>
        <end position="399"/>
    </location>
</feature>